<evidence type="ECO:0000313" key="2">
    <source>
        <dbReference type="Proteomes" id="UP001419268"/>
    </source>
</evidence>
<proteinExistence type="predicted"/>
<dbReference type="Proteomes" id="UP001419268">
    <property type="component" value="Unassembled WGS sequence"/>
</dbReference>
<gene>
    <name evidence="1" type="ORF">Scep_028007</name>
</gene>
<keyword evidence="2" id="KW-1185">Reference proteome</keyword>
<accession>A0AAP0EBB5</accession>
<organism evidence="1 2">
    <name type="scientific">Stephania cephalantha</name>
    <dbReference type="NCBI Taxonomy" id="152367"/>
    <lineage>
        <taxon>Eukaryota</taxon>
        <taxon>Viridiplantae</taxon>
        <taxon>Streptophyta</taxon>
        <taxon>Embryophyta</taxon>
        <taxon>Tracheophyta</taxon>
        <taxon>Spermatophyta</taxon>
        <taxon>Magnoliopsida</taxon>
        <taxon>Ranunculales</taxon>
        <taxon>Menispermaceae</taxon>
        <taxon>Menispermoideae</taxon>
        <taxon>Cissampelideae</taxon>
        <taxon>Stephania</taxon>
    </lineage>
</organism>
<comment type="caution">
    <text evidence="1">The sequence shown here is derived from an EMBL/GenBank/DDBJ whole genome shotgun (WGS) entry which is preliminary data.</text>
</comment>
<dbReference type="AlphaFoldDB" id="A0AAP0EBB5"/>
<dbReference type="EMBL" id="JBBNAG010000012">
    <property type="protein sequence ID" value="KAK9088925.1"/>
    <property type="molecule type" value="Genomic_DNA"/>
</dbReference>
<reference evidence="1 2" key="1">
    <citation type="submission" date="2024-01" db="EMBL/GenBank/DDBJ databases">
        <title>Genome assemblies of Stephania.</title>
        <authorList>
            <person name="Yang L."/>
        </authorList>
    </citation>
    <scope>NUCLEOTIDE SEQUENCE [LARGE SCALE GENOMIC DNA]</scope>
    <source>
        <strain evidence="1">JXDWG</strain>
        <tissue evidence="1">Leaf</tissue>
    </source>
</reference>
<evidence type="ECO:0000313" key="1">
    <source>
        <dbReference type="EMBL" id="KAK9088925.1"/>
    </source>
</evidence>
<protein>
    <submittedName>
        <fullName evidence="1">Uncharacterized protein</fullName>
    </submittedName>
</protein>
<sequence length="124" mass="14510">MQEVPISLPHIVIVYMTSMLGSGHHHPYAHTITIFLKTAQVDLCFGGRKLTDIDLIGMASLKAMKYYYIHIERWWIREEDILINYHYEGYESPHKSLHLVNFDKSDYLDYSFLFSHGDGDDDEV</sequence>
<name>A0AAP0EBB5_9MAGN</name>